<comment type="caution">
    <text evidence="1">The sequence shown here is derived from an EMBL/GenBank/DDBJ whole genome shotgun (WGS) entry which is preliminary data.</text>
</comment>
<dbReference type="EMBL" id="NEXF01000020">
    <property type="protein sequence ID" value="PSO09136.1"/>
    <property type="molecule type" value="Genomic_DNA"/>
</dbReference>
<evidence type="ECO:0000313" key="2">
    <source>
        <dbReference type="Proteomes" id="UP000242015"/>
    </source>
</evidence>
<reference evidence="1 2" key="1">
    <citation type="submission" date="2017-04" db="EMBL/GenBank/DDBJ databases">
        <title>Novel microbial lineages endemic to geothermal iron-oxide mats fill important gaps in the evolutionary history of Archaea.</title>
        <authorList>
            <person name="Jay Z.J."/>
            <person name="Beam J.P."/>
            <person name="Dlakic M."/>
            <person name="Rusch D.B."/>
            <person name="Kozubal M.A."/>
            <person name="Inskeep W.P."/>
        </authorList>
    </citation>
    <scope>NUCLEOTIDE SEQUENCE [LARGE SCALE GENOMIC DNA]</scope>
    <source>
        <strain evidence="1">BE_D</strain>
    </source>
</reference>
<proteinExistence type="predicted"/>
<evidence type="ECO:0000313" key="1">
    <source>
        <dbReference type="EMBL" id="PSO09136.1"/>
    </source>
</evidence>
<dbReference type="AlphaFoldDB" id="A0A2R6CEE0"/>
<gene>
    <name evidence="1" type="ORF">B9Q04_01895</name>
</gene>
<name>A0A2R6CEE0_9ARCH</name>
<accession>A0A2R6CEE0</accession>
<protein>
    <submittedName>
        <fullName evidence="1">Uncharacterized protein</fullName>
    </submittedName>
</protein>
<organism evidence="1 2">
    <name type="scientific">Candidatus Marsarchaeota G2 archaeon BE_D</name>
    <dbReference type="NCBI Taxonomy" id="1978158"/>
    <lineage>
        <taxon>Archaea</taxon>
        <taxon>Candidatus Marsarchaeota</taxon>
        <taxon>Candidatus Marsarchaeota group 2</taxon>
    </lineage>
</organism>
<dbReference type="Proteomes" id="UP000242015">
    <property type="component" value="Unassembled WGS sequence"/>
</dbReference>
<sequence>MKNIKSNSIYIRTLKIAKLNIIDNNLHQSVETVNYPALMYWTGHPRIATNTSSGDFDSLVPPAVEASSHVTVV</sequence>